<reference evidence="2" key="1">
    <citation type="submission" date="2016-10" db="EMBL/GenBank/DDBJ databases">
        <authorList>
            <person name="Varghese N."/>
            <person name="Submissions S."/>
        </authorList>
    </citation>
    <scope>NUCLEOTIDE SEQUENCE [LARGE SCALE GENOMIC DNA]</scope>
    <source>
        <strain evidence="2">Nm69</strain>
    </source>
</reference>
<evidence type="ECO:0000313" key="1">
    <source>
        <dbReference type="EMBL" id="SFK97890.1"/>
    </source>
</evidence>
<sequence length="314" mass="35280">MSDNHILLPHIRVQNANALSSPFTIGFPAMTAWLGAVHALQRKLNMMKTISVSFNAAGVVVHHCDLQTYKGPGDFVHSIIGTSNPLEPKSEKNKPKGNAVRPSFIEEARCHLEVSLIIKYTGIEAQDEQSMLDQLHQLMLGNMKLAGGDILNCGIPDIIRDFQKTKRKLMPGYALIERSDLMLEAMEQGQDAMSAMLDYLAIHHTCTKEEVNGEERVSWQRKRKATGPNGQTGWIVPIATGFHGISELNKALNQRDPDVPHRFAESVVTLGEFIMPYRLQTPEDLLWRYHVKPENNLYLCVQQTYGSETTDNDY</sequence>
<dbReference type="CDD" id="cd09736">
    <property type="entry name" value="Csy2_I-F"/>
    <property type="match status" value="1"/>
</dbReference>
<dbReference type="Proteomes" id="UP000199533">
    <property type="component" value="Unassembled WGS sequence"/>
</dbReference>
<keyword evidence="2" id="KW-1185">Reference proteome</keyword>
<protein>
    <submittedName>
        <fullName evidence="1">CRISPR-associated protein, Csy2 family</fullName>
    </submittedName>
</protein>
<dbReference type="RefSeq" id="WP_090701170.1">
    <property type="nucleotide sequence ID" value="NZ_FOSP01000024.1"/>
</dbReference>
<organism evidence="1 2">
    <name type="scientific">Nitrosomonas aestuarii</name>
    <dbReference type="NCBI Taxonomy" id="52441"/>
    <lineage>
        <taxon>Bacteria</taxon>
        <taxon>Pseudomonadati</taxon>
        <taxon>Pseudomonadota</taxon>
        <taxon>Betaproteobacteria</taxon>
        <taxon>Nitrosomonadales</taxon>
        <taxon>Nitrosomonadaceae</taxon>
        <taxon>Nitrosomonas</taxon>
    </lineage>
</organism>
<dbReference type="EMBL" id="FOSP01000024">
    <property type="protein sequence ID" value="SFK97890.1"/>
    <property type="molecule type" value="Genomic_DNA"/>
</dbReference>
<accession>A0A1I4DYU4</accession>
<proteinExistence type="predicted"/>
<dbReference type="Pfam" id="PF09614">
    <property type="entry name" value="Cas_Csy2"/>
    <property type="match status" value="1"/>
</dbReference>
<dbReference type="OrthoDB" id="1550641at2"/>
<gene>
    <name evidence="1" type="ORF">SAMN05216302_10244</name>
</gene>
<dbReference type="NCBIfam" id="TIGR02565">
    <property type="entry name" value="cas_Csy2"/>
    <property type="match status" value="1"/>
</dbReference>
<dbReference type="InterPro" id="IPR013398">
    <property type="entry name" value="CRISPR-assoc_prot_Csy2"/>
</dbReference>
<dbReference type="AlphaFoldDB" id="A0A1I4DYU4"/>
<name>A0A1I4DYU4_9PROT</name>
<evidence type="ECO:0000313" key="2">
    <source>
        <dbReference type="Proteomes" id="UP000199533"/>
    </source>
</evidence>
<dbReference type="STRING" id="52441.SAMN05216302_10244"/>